<feature type="domain" description="Vps16 N-terminal" evidence="4">
    <location>
        <begin position="6"/>
        <end position="428"/>
    </location>
</feature>
<dbReference type="GeneID" id="30169724"/>
<keyword evidence="2" id="KW-0653">Protein transport</keyword>
<dbReference type="GO" id="GO:0098588">
    <property type="term" value="C:bounding membrane of organelle"/>
    <property type="evidence" value="ECO:0007669"/>
    <property type="project" value="UniProtKB-ARBA"/>
</dbReference>
<reference evidence="6" key="2">
    <citation type="submission" date="2013-07" db="EMBL/GenBank/DDBJ databases">
        <authorList>
            <consortium name="The Broad Institute Genome Sequencing Platform"/>
            <person name="Cuomo C."/>
            <person name="Litvintseva A."/>
            <person name="Chen Y."/>
            <person name="Heitman J."/>
            <person name="Sun S."/>
            <person name="Springer D."/>
            <person name="Dromer F."/>
            <person name="Young S.K."/>
            <person name="Zeng Q."/>
            <person name="Gargeya S."/>
            <person name="Fitzgerald M."/>
            <person name="Abouelleil A."/>
            <person name="Alvarado L."/>
            <person name="Berlin A.M."/>
            <person name="Chapman S.B."/>
            <person name="Dewar J."/>
            <person name="Goldberg J."/>
            <person name="Griggs A."/>
            <person name="Gujja S."/>
            <person name="Hansen M."/>
            <person name="Howarth C."/>
            <person name="Imamovic A."/>
            <person name="Larimer J."/>
            <person name="McCowan C."/>
            <person name="Murphy C."/>
            <person name="Pearson M."/>
            <person name="Priest M."/>
            <person name="Roberts A."/>
            <person name="Saif S."/>
            <person name="Shea T."/>
            <person name="Sykes S."/>
            <person name="Wortman J."/>
            <person name="Nusbaum C."/>
            <person name="Birren B."/>
        </authorList>
    </citation>
    <scope>NUCLEOTIDE SEQUENCE</scope>
    <source>
        <strain evidence="6">CBS 10737</strain>
    </source>
</reference>
<reference evidence="5" key="1">
    <citation type="submission" date="2013-07" db="EMBL/GenBank/DDBJ databases">
        <title>The Genome Sequence of Cryptococcus pinus CBS10737.</title>
        <authorList>
            <consortium name="The Broad Institute Genome Sequencing Platform"/>
            <person name="Cuomo C."/>
            <person name="Litvintseva A."/>
            <person name="Chen Y."/>
            <person name="Heitman J."/>
            <person name="Sun S."/>
            <person name="Springer D."/>
            <person name="Dromer F."/>
            <person name="Young S.K."/>
            <person name="Zeng Q."/>
            <person name="Gargeya S."/>
            <person name="Fitzgerald M."/>
            <person name="Abouelleil A."/>
            <person name="Alvarado L."/>
            <person name="Berlin A.M."/>
            <person name="Chapman S.B."/>
            <person name="Dewar J."/>
            <person name="Goldberg J."/>
            <person name="Griggs A."/>
            <person name="Gujja S."/>
            <person name="Hansen M."/>
            <person name="Howarth C."/>
            <person name="Imamovic A."/>
            <person name="Larimer J."/>
            <person name="McCowan C."/>
            <person name="Murphy C."/>
            <person name="Pearson M."/>
            <person name="Priest M."/>
            <person name="Roberts A."/>
            <person name="Saif S."/>
            <person name="Shea T."/>
            <person name="Sykes S."/>
            <person name="Wortman J."/>
            <person name="Nusbaum C."/>
            <person name="Birren B."/>
        </authorList>
    </citation>
    <scope>NUCLEOTIDE SEQUENCE [LARGE SCALE GENOMIC DNA]</scope>
    <source>
        <strain evidence="5">CBS 10737</strain>
    </source>
</reference>
<dbReference type="AlphaFoldDB" id="A0A1B9I9M2"/>
<feature type="domain" description="Vps16 C-terminal" evidence="3">
    <location>
        <begin position="535"/>
        <end position="846"/>
    </location>
</feature>
<sequence>MALSSPTATWDTIQNVFYRKEEIYSMSWSIQDLSDYKISVGKNGGPIAIIRNENKILSTKKHSIGKPKIEIYNSSGILKSNILWDLNEKPILIHFTINNLIIILKSGLYRIYDLSNLSFYKQFSSLGGLLNNTNNNNEEEDGIINILEVKAYEEGMVILTSNLEFLEIRGWNGSRAIPLISSGLIEKPSSWAILSPDISTTAHIQIIISTFSTILTLDTLEKIDQKIIKGPFSNISISPNGKFLALLNKKQLWVVSIDFNRNLSEVDLNQFFSDSSEIIEEIQCEWCGDNAITLSWNGKVILIGPGGDSLSWDYSPAVQIVGEIDGLRIISSGTCEFVQKVPDATLAVFSPGSSHPAAILYDALDHFERKSPKADESIRSIRPDLGNAVDTCIEAAGRELEVIWQRKLLKAAQFGRAFLDLYNPNDFVTMAQTLKVLNAVRYYENGIPITYEQYIASSPSTLILHLLSRNLHLLALRISQYLNLRPDPVLSHWASAKIIRSSQKGVDPSDGGLGDDEQICKAIVDKFEKEGERGVSYAEIARKAWENGRARLATMLLDHEPRAAEQVPLLLQMKEEKIALEKAVDSGDTDLVYQVLLHLRSTLSPGDFFHILDDSISPKLKPAVNLLQVYARQADRDLLRDFYYQDDRRTESGCLEMEEASQQAYAEDRLEHLKKAAKAFGESKERQFESKMADDSYRLLTLQQIYEKELDQKFTFSGLSVNAFIHKLILEGFTKRAERVRIDWKVPDKRFWWIKLKALAERKDWEGLESFAKSKKSPIGYEPFVTHLLSLTPPQPTHAASFVARCDPRQRAELYVQCGDWGKAAESAKERNDRGKLDELKRRAPNGIAQREVDEVIRRVGK</sequence>
<dbReference type="Pfam" id="PF04841">
    <property type="entry name" value="Vps16_N"/>
    <property type="match status" value="1"/>
</dbReference>
<evidence type="ECO:0000256" key="1">
    <source>
        <dbReference type="ARBA" id="ARBA00009250"/>
    </source>
</evidence>
<keyword evidence="2" id="KW-0813">Transport</keyword>
<dbReference type="GO" id="GO:0003779">
    <property type="term" value="F:actin binding"/>
    <property type="evidence" value="ECO:0007669"/>
    <property type="project" value="TreeGrafter"/>
</dbReference>
<dbReference type="GO" id="GO:0030897">
    <property type="term" value="C:HOPS complex"/>
    <property type="evidence" value="ECO:0007669"/>
    <property type="project" value="TreeGrafter"/>
</dbReference>
<organism evidence="5">
    <name type="scientific">Kwoniella pini CBS 10737</name>
    <dbReference type="NCBI Taxonomy" id="1296096"/>
    <lineage>
        <taxon>Eukaryota</taxon>
        <taxon>Fungi</taxon>
        <taxon>Dikarya</taxon>
        <taxon>Basidiomycota</taxon>
        <taxon>Agaricomycotina</taxon>
        <taxon>Tremellomycetes</taxon>
        <taxon>Tremellales</taxon>
        <taxon>Cryptococcaceae</taxon>
        <taxon>Kwoniella</taxon>
    </lineage>
</organism>
<dbReference type="InterPro" id="IPR038132">
    <property type="entry name" value="Vps16_C_sf"/>
</dbReference>
<dbReference type="PIRSF" id="PIRSF007949">
    <property type="entry name" value="VPS16"/>
    <property type="match status" value="1"/>
</dbReference>
<dbReference type="GO" id="GO:0006886">
    <property type="term" value="P:intracellular protein transport"/>
    <property type="evidence" value="ECO:0007669"/>
    <property type="project" value="InterPro"/>
</dbReference>
<dbReference type="PANTHER" id="PTHR12811:SF0">
    <property type="entry name" value="VACUOLAR PROTEIN SORTING-ASSOCIATED PROTEIN 16 HOMOLOG"/>
    <property type="match status" value="1"/>
</dbReference>
<dbReference type="KEGG" id="kpin:30169724"/>
<dbReference type="GO" id="GO:0042144">
    <property type="term" value="P:vacuole fusion, non-autophagic"/>
    <property type="evidence" value="ECO:0007669"/>
    <property type="project" value="TreeGrafter"/>
</dbReference>
<gene>
    <name evidence="5" type="ORF">I206_01355</name>
    <name evidence="6" type="ORF">I206_103642</name>
</gene>
<dbReference type="EMBL" id="KI894008">
    <property type="protein sequence ID" value="OCF52071.1"/>
    <property type="molecule type" value="Genomic_DNA"/>
</dbReference>
<dbReference type="InterPro" id="IPR006925">
    <property type="entry name" value="Vps16_C"/>
</dbReference>
<dbReference type="GO" id="GO:0016197">
    <property type="term" value="P:endosomal transport"/>
    <property type="evidence" value="ECO:0007669"/>
    <property type="project" value="TreeGrafter"/>
</dbReference>
<proteinExistence type="inferred from homology"/>
<dbReference type="Gene3D" id="1.10.150.780">
    <property type="entry name" value="Vps16, C-terminal region"/>
    <property type="match status" value="1"/>
</dbReference>
<dbReference type="RefSeq" id="XP_019013290.1">
    <property type="nucleotide sequence ID" value="XM_019153129.1"/>
</dbReference>
<dbReference type="InterPro" id="IPR016534">
    <property type="entry name" value="VPS16"/>
</dbReference>
<evidence type="ECO:0000256" key="2">
    <source>
        <dbReference type="PIRNR" id="PIRNR007949"/>
    </source>
</evidence>
<protein>
    <recommendedName>
        <fullName evidence="2">Probable vacuolar protein sorting-associated protein 16 homolog</fullName>
    </recommendedName>
</protein>
<dbReference type="EMBL" id="CP144522">
    <property type="protein sequence ID" value="WWC69699.1"/>
    <property type="molecule type" value="Genomic_DNA"/>
</dbReference>
<dbReference type="STRING" id="1296096.A0A1B9I9M2"/>
<keyword evidence="7" id="KW-1185">Reference proteome</keyword>
<dbReference type="Proteomes" id="UP000094020">
    <property type="component" value="Chromosome 4"/>
</dbReference>
<evidence type="ECO:0000313" key="5">
    <source>
        <dbReference type="EMBL" id="OCF52071.1"/>
    </source>
</evidence>
<evidence type="ECO:0000313" key="6">
    <source>
        <dbReference type="EMBL" id="WWC69699.1"/>
    </source>
</evidence>
<evidence type="ECO:0000259" key="3">
    <source>
        <dbReference type="Pfam" id="PF04840"/>
    </source>
</evidence>
<dbReference type="FunFam" id="1.10.150.780:FF:000001">
    <property type="entry name" value="Vacuolar protein sorting-associated protein 16 homolog"/>
    <property type="match status" value="1"/>
</dbReference>
<dbReference type="Pfam" id="PF04840">
    <property type="entry name" value="Vps16_C"/>
    <property type="match status" value="1"/>
</dbReference>
<dbReference type="OrthoDB" id="1792at2759"/>
<comment type="similarity">
    <text evidence="1 2">Belongs to the VPS16 family.</text>
</comment>
<reference evidence="6" key="4">
    <citation type="submission" date="2024-02" db="EMBL/GenBank/DDBJ databases">
        <title>Comparative genomics of Cryptococcus and Kwoniella reveals pathogenesis evolution and contrasting modes of karyotype evolution via chromosome fusion or intercentromeric recombination.</title>
        <authorList>
            <person name="Coelho M.A."/>
            <person name="David-Palma M."/>
            <person name="Shea T."/>
            <person name="Bowers K."/>
            <person name="McGinley-Smith S."/>
            <person name="Mohammad A.W."/>
            <person name="Gnirke A."/>
            <person name="Yurkov A.M."/>
            <person name="Nowrousian M."/>
            <person name="Sun S."/>
            <person name="Cuomo C.A."/>
            <person name="Heitman J."/>
        </authorList>
    </citation>
    <scope>NUCLEOTIDE SEQUENCE</scope>
    <source>
        <strain evidence="6">CBS 10737</strain>
    </source>
</reference>
<accession>A0A1B9I9M2</accession>
<dbReference type="PANTHER" id="PTHR12811">
    <property type="entry name" value="VACUOLAR PROTEIN SORTING VPS16"/>
    <property type="match status" value="1"/>
</dbReference>
<comment type="function">
    <text evidence="2">Essential for vacuolar protein sorting. Required for vacuole biogenesis, stability and to maintain vacuole morphology.</text>
</comment>
<evidence type="ECO:0000259" key="4">
    <source>
        <dbReference type="Pfam" id="PF04841"/>
    </source>
</evidence>
<dbReference type="InterPro" id="IPR006926">
    <property type="entry name" value="Vps16_N"/>
</dbReference>
<name>A0A1B9I9M2_9TREE</name>
<evidence type="ECO:0000313" key="7">
    <source>
        <dbReference type="Proteomes" id="UP000094020"/>
    </source>
</evidence>
<dbReference type="GO" id="GO:0005768">
    <property type="term" value="C:endosome"/>
    <property type="evidence" value="ECO:0007669"/>
    <property type="project" value="TreeGrafter"/>
</dbReference>
<reference evidence="5" key="3">
    <citation type="submission" date="2016-07" db="EMBL/GenBank/DDBJ databases">
        <title>Evolution of pathogenesis and genome organization in the Tremellales.</title>
        <authorList>
            <person name="Cuomo C."/>
            <person name="Litvintseva A."/>
            <person name="Heitman J."/>
            <person name="Chen Y."/>
            <person name="Sun S."/>
            <person name="Springer D."/>
            <person name="Dromer F."/>
            <person name="Young S."/>
            <person name="Zeng Q."/>
            <person name="Chapman S."/>
            <person name="Gujja S."/>
            <person name="Saif S."/>
            <person name="Birren B."/>
        </authorList>
    </citation>
    <scope>NUCLEOTIDE SEQUENCE</scope>
    <source>
        <strain evidence="5">CBS 10737</strain>
    </source>
</reference>